<feature type="domain" description="Formyl transferase N-terminal" evidence="5">
    <location>
        <begin position="4"/>
        <end position="185"/>
    </location>
</feature>
<evidence type="ECO:0000313" key="6">
    <source>
        <dbReference type="EMBL" id="MBB5022135.1"/>
    </source>
</evidence>
<gene>
    <name evidence="4" type="primary">purN</name>
    <name evidence="6" type="ORF">HNR37_001463</name>
</gene>
<evidence type="ECO:0000256" key="3">
    <source>
        <dbReference type="ARBA" id="ARBA00022755"/>
    </source>
</evidence>
<feature type="binding site" evidence="4">
    <location>
        <begin position="93"/>
        <end position="96"/>
    </location>
    <ligand>
        <name>(6R)-10-formyltetrahydrofolate</name>
        <dbReference type="ChEBI" id="CHEBI:195366"/>
    </ligand>
</feature>
<evidence type="ECO:0000256" key="2">
    <source>
        <dbReference type="ARBA" id="ARBA00022679"/>
    </source>
</evidence>
<keyword evidence="7" id="KW-1185">Reference proteome</keyword>
<dbReference type="EMBL" id="JACHID010000008">
    <property type="protein sequence ID" value="MBB5022135.1"/>
    <property type="molecule type" value="Genomic_DNA"/>
</dbReference>
<dbReference type="RefSeq" id="WP_183732101.1">
    <property type="nucleotide sequence ID" value="NZ_JACHID010000008.1"/>
</dbReference>
<dbReference type="HAMAP" id="MF_01930">
    <property type="entry name" value="PurN"/>
    <property type="match status" value="1"/>
</dbReference>
<dbReference type="GO" id="GO:0005737">
    <property type="term" value="C:cytoplasm"/>
    <property type="evidence" value="ECO:0007669"/>
    <property type="project" value="TreeGrafter"/>
</dbReference>
<dbReference type="InterPro" id="IPR004607">
    <property type="entry name" value="GART"/>
</dbReference>
<dbReference type="Gene3D" id="3.40.50.170">
    <property type="entry name" value="Formyl transferase, N-terminal domain"/>
    <property type="match status" value="1"/>
</dbReference>
<feature type="active site" description="Proton donor" evidence="4">
    <location>
        <position position="112"/>
    </location>
</feature>
<dbReference type="EC" id="2.1.2.2" evidence="4"/>
<evidence type="ECO:0000256" key="4">
    <source>
        <dbReference type="HAMAP-Rule" id="MF_01930"/>
    </source>
</evidence>
<dbReference type="CDD" id="cd08645">
    <property type="entry name" value="FMT_core_GART"/>
    <property type="match status" value="1"/>
</dbReference>
<proteinExistence type="inferred from homology"/>
<dbReference type="AlphaFoldDB" id="A0A7W7Y4V9"/>
<reference evidence="6 7" key="1">
    <citation type="submission" date="2020-08" db="EMBL/GenBank/DDBJ databases">
        <title>Genomic Encyclopedia of Type Strains, Phase IV (KMG-IV): sequencing the most valuable type-strain genomes for metagenomic binning, comparative biology and taxonomic classification.</title>
        <authorList>
            <person name="Goeker M."/>
        </authorList>
    </citation>
    <scope>NUCLEOTIDE SEQUENCE [LARGE SCALE GENOMIC DNA]</scope>
    <source>
        <strain evidence="6 7">DSM 22071</strain>
    </source>
</reference>
<dbReference type="InterPro" id="IPR036477">
    <property type="entry name" value="Formyl_transf_N_sf"/>
</dbReference>
<feature type="binding site" evidence="4">
    <location>
        <position position="110"/>
    </location>
    <ligand>
        <name>(6R)-10-formyltetrahydrofolate</name>
        <dbReference type="ChEBI" id="CHEBI:195366"/>
    </ligand>
</feature>
<accession>A0A7W7Y4V9</accession>
<comment type="similarity">
    <text evidence="4">Belongs to the GART family.</text>
</comment>
<dbReference type="SUPFAM" id="SSF53328">
    <property type="entry name" value="Formyltransferase"/>
    <property type="match status" value="1"/>
</dbReference>
<sequence length="203" mass="22500">MADKKLAVLLSGRGSNFVAIADNIARGRLSGCRINVVISDKMSAGGLDEARQRGIDTLVFPRKNYDTKQAWEGAMIAAIEDRSIDYIILAGFMRILGDAFVESFPQRILNIHPSLLPSFIGLDAQRQALEYGVRYSGCTVHFVTSDLDAGPIIVQKVVPVHSDDDEESLSRRILEQEHIAYSEAIDLIVNRGFIIQGRRVELQ</sequence>
<name>A0A7W7Y4V9_9BACT</name>
<dbReference type="PANTHER" id="PTHR43369">
    <property type="entry name" value="PHOSPHORIBOSYLGLYCINAMIDE FORMYLTRANSFERASE"/>
    <property type="match status" value="1"/>
</dbReference>
<dbReference type="GO" id="GO:0004644">
    <property type="term" value="F:phosphoribosylglycinamide formyltransferase activity"/>
    <property type="evidence" value="ECO:0007669"/>
    <property type="project" value="UniProtKB-UniRule"/>
</dbReference>
<dbReference type="PANTHER" id="PTHR43369:SF2">
    <property type="entry name" value="PHOSPHORIBOSYLGLYCINAMIDE FORMYLTRANSFERASE"/>
    <property type="match status" value="1"/>
</dbReference>
<dbReference type="NCBIfam" id="TIGR00639">
    <property type="entry name" value="PurN"/>
    <property type="match status" value="1"/>
</dbReference>
<evidence type="ECO:0000313" key="7">
    <source>
        <dbReference type="Proteomes" id="UP000528322"/>
    </source>
</evidence>
<dbReference type="InterPro" id="IPR002376">
    <property type="entry name" value="Formyl_transf_N"/>
</dbReference>
<dbReference type="Proteomes" id="UP000528322">
    <property type="component" value="Unassembled WGS sequence"/>
</dbReference>
<comment type="catalytic activity">
    <reaction evidence="4">
        <text>N(1)-(5-phospho-beta-D-ribosyl)glycinamide + (6R)-10-formyltetrahydrofolate = N(2)-formyl-N(1)-(5-phospho-beta-D-ribosyl)glycinamide + (6S)-5,6,7,8-tetrahydrofolate + H(+)</text>
        <dbReference type="Rhea" id="RHEA:15053"/>
        <dbReference type="ChEBI" id="CHEBI:15378"/>
        <dbReference type="ChEBI" id="CHEBI:57453"/>
        <dbReference type="ChEBI" id="CHEBI:143788"/>
        <dbReference type="ChEBI" id="CHEBI:147286"/>
        <dbReference type="ChEBI" id="CHEBI:195366"/>
        <dbReference type="EC" id="2.1.2.2"/>
    </reaction>
</comment>
<feature type="site" description="Raises pKa of active site His" evidence="4">
    <location>
        <position position="148"/>
    </location>
</feature>
<feature type="binding site" evidence="4">
    <location>
        <begin position="14"/>
        <end position="16"/>
    </location>
    <ligand>
        <name>N(1)-(5-phospho-beta-D-ribosyl)glycinamide</name>
        <dbReference type="ChEBI" id="CHEBI:143788"/>
    </ligand>
</feature>
<dbReference type="GO" id="GO:0006189">
    <property type="term" value="P:'de novo' IMP biosynthetic process"/>
    <property type="evidence" value="ECO:0007669"/>
    <property type="project" value="UniProtKB-UniRule"/>
</dbReference>
<dbReference type="UniPathway" id="UPA00074">
    <property type="reaction ID" value="UER00126"/>
</dbReference>
<protein>
    <recommendedName>
        <fullName evidence="4">Phosphoribosylglycinamide formyltransferase</fullName>
        <ecNumber evidence="4">2.1.2.2</ecNumber>
    </recommendedName>
    <alternativeName>
        <fullName evidence="4">5'-phosphoribosylglycinamide transformylase</fullName>
    </alternativeName>
    <alternativeName>
        <fullName evidence="4">GAR transformylase</fullName>
        <shortName evidence="4">GART</shortName>
    </alternativeName>
</protein>
<evidence type="ECO:0000259" key="5">
    <source>
        <dbReference type="Pfam" id="PF00551"/>
    </source>
</evidence>
<evidence type="ECO:0000256" key="1">
    <source>
        <dbReference type="ARBA" id="ARBA00005054"/>
    </source>
</evidence>
<organism evidence="6 7">
    <name type="scientific">Desulfurispira natronophila</name>
    <dbReference type="NCBI Taxonomy" id="682562"/>
    <lineage>
        <taxon>Bacteria</taxon>
        <taxon>Pseudomonadati</taxon>
        <taxon>Chrysiogenota</taxon>
        <taxon>Chrysiogenia</taxon>
        <taxon>Chrysiogenales</taxon>
        <taxon>Chrysiogenaceae</taxon>
        <taxon>Desulfurispira</taxon>
    </lineage>
</organism>
<comment type="function">
    <text evidence="4">Catalyzes the transfer of a formyl group from 10-formyltetrahydrofolate to 5-phospho-ribosyl-glycinamide (GAR), producing 5-phospho-ribosyl-N-formylglycinamide (FGAR) and tetrahydrofolate.</text>
</comment>
<keyword evidence="2 4" id="KW-0808">Transferase</keyword>
<comment type="caution">
    <text evidence="6">The sequence shown here is derived from an EMBL/GenBank/DDBJ whole genome shotgun (WGS) entry which is preliminary data.</text>
</comment>
<dbReference type="Pfam" id="PF00551">
    <property type="entry name" value="Formyl_trans_N"/>
    <property type="match status" value="1"/>
</dbReference>
<comment type="pathway">
    <text evidence="1 4">Purine metabolism; IMP biosynthesis via de novo pathway; N(2)-formyl-N(1)-(5-phospho-D-ribosyl)glycinamide from N(1)-(5-phospho-D-ribosyl)glycinamide (10-formyl THF route): step 1/1.</text>
</comment>
<feature type="binding site" evidence="4">
    <location>
        <position position="68"/>
    </location>
    <ligand>
        <name>(6R)-10-formyltetrahydrofolate</name>
        <dbReference type="ChEBI" id="CHEBI:195366"/>
    </ligand>
</feature>
<keyword evidence="3 4" id="KW-0658">Purine biosynthesis</keyword>